<evidence type="ECO:0000256" key="3">
    <source>
        <dbReference type="ARBA" id="ARBA00013208"/>
    </source>
</evidence>
<evidence type="ECO:0000259" key="8">
    <source>
        <dbReference type="Pfam" id="PF10502"/>
    </source>
</evidence>
<evidence type="ECO:0000256" key="7">
    <source>
        <dbReference type="RuleBase" id="RU362042"/>
    </source>
</evidence>
<dbReference type="KEGG" id="chyd:H4K34_16675"/>
<dbReference type="SUPFAM" id="SSF51306">
    <property type="entry name" value="LexA/Signal peptidase"/>
    <property type="match status" value="2"/>
</dbReference>
<keyword evidence="5 7" id="KW-0378">Hydrolase</keyword>
<dbReference type="InterPro" id="IPR036286">
    <property type="entry name" value="LexA/Signal_pep-like_sf"/>
</dbReference>
<dbReference type="EMBL" id="CP060139">
    <property type="protein sequence ID" value="QNR23986.1"/>
    <property type="molecule type" value="Genomic_DNA"/>
</dbReference>
<dbReference type="InterPro" id="IPR043739">
    <property type="entry name" value="DUF5684"/>
</dbReference>
<dbReference type="GO" id="GO:0016020">
    <property type="term" value="C:membrane"/>
    <property type="evidence" value="ECO:0007669"/>
    <property type="project" value="UniProtKB-SubCell"/>
</dbReference>
<feature type="domain" description="Peptidase S26" evidence="8">
    <location>
        <begin position="126"/>
        <end position="284"/>
    </location>
</feature>
<proteinExistence type="inferred from homology"/>
<keyword evidence="7" id="KW-0645">Protease</keyword>
<dbReference type="EC" id="3.4.21.89" evidence="3 7"/>
<dbReference type="CDD" id="cd06530">
    <property type="entry name" value="S26_SPase_I"/>
    <property type="match status" value="2"/>
</dbReference>
<dbReference type="InterPro" id="IPR019758">
    <property type="entry name" value="Pept_S26A_signal_pept_1_CS"/>
</dbReference>
<keyword evidence="7" id="KW-0812">Transmembrane</keyword>
<dbReference type="Pfam" id="PF10502">
    <property type="entry name" value="Peptidase_S26"/>
    <property type="match status" value="2"/>
</dbReference>
<feature type="transmembrane region" description="Helical" evidence="7">
    <location>
        <begin position="125"/>
        <end position="144"/>
    </location>
</feature>
<feature type="transmembrane region" description="Helical" evidence="7">
    <location>
        <begin position="80"/>
        <end position="104"/>
    </location>
</feature>
<keyword evidence="7" id="KW-0472">Membrane</keyword>
<dbReference type="PRINTS" id="PR00727">
    <property type="entry name" value="LEADERPTASE"/>
</dbReference>
<dbReference type="PANTHER" id="PTHR43390">
    <property type="entry name" value="SIGNAL PEPTIDASE I"/>
    <property type="match status" value="1"/>
</dbReference>
<name>A0A7H0VE38_9FLAO</name>
<feature type="transmembrane region" description="Helical" evidence="7">
    <location>
        <begin position="6"/>
        <end position="25"/>
    </location>
</feature>
<reference evidence="9 10" key="1">
    <citation type="submission" date="2020-08" db="EMBL/GenBank/DDBJ databases">
        <title>Croceimicrobium hydrocarbonivorans gen. nov., sp. nov., a novel marine bacterium isolated from a bacterial consortium that degrades polyethylene terephthalate.</title>
        <authorList>
            <person name="Liu R."/>
        </authorList>
    </citation>
    <scope>NUCLEOTIDE SEQUENCE [LARGE SCALE GENOMIC DNA]</scope>
    <source>
        <strain evidence="9 10">A20-9</strain>
    </source>
</reference>
<dbReference type="NCBIfam" id="TIGR02227">
    <property type="entry name" value="sigpep_I_bact"/>
    <property type="match status" value="2"/>
</dbReference>
<dbReference type="GO" id="GO:0009003">
    <property type="term" value="F:signal peptidase activity"/>
    <property type="evidence" value="ECO:0007669"/>
    <property type="project" value="UniProtKB-EC"/>
</dbReference>
<dbReference type="InterPro" id="IPR000223">
    <property type="entry name" value="Pept_S26A_signal_pept_1"/>
</dbReference>
<evidence type="ECO:0000313" key="10">
    <source>
        <dbReference type="Proteomes" id="UP000516305"/>
    </source>
</evidence>
<dbReference type="RefSeq" id="WP_210758520.1">
    <property type="nucleotide sequence ID" value="NZ_CP060139.1"/>
</dbReference>
<comment type="subcellular location">
    <subcellularLocation>
        <location evidence="7">Membrane</location>
        <topology evidence="7">Single-pass type II membrane protein</topology>
    </subcellularLocation>
</comment>
<evidence type="ECO:0000313" key="9">
    <source>
        <dbReference type="EMBL" id="QNR23986.1"/>
    </source>
</evidence>
<dbReference type="InterPro" id="IPR019533">
    <property type="entry name" value="Peptidase_S26"/>
</dbReference>
<dbReference type="Pfam" id="PF18936">
    <property type="entry name" value="DUF5684"/>
    <property type="match status" value="1"/>
</dbReference>
<feature type="active site" evidence="6">
    <location>
        <position position="240"/>
    </location>
</feature>
<feature type="transmembrane region" description="Helical" evidence="7">
    <location>
        <begin position="526"/>
        <end position="543"/>
    </location>
</feature>
<dbReference type="GO" id="GO:0004252">
    <property type="term" value="F:serine-type endopeptidase activity"/>
    <property type="evidence" value="ECO:0007669"/>
    <property type="project" value="InterPro"/>
</dbReference>
<evidence type="ECO:0000256" key="5">
    <source>
        <dbReference type="ARBA" id="ARBA00022801"/>
    </source>
</evidence>
<comment type="similarity">
    <text evidence="2 7">Belongs to the peptidase S26 family.</text>
</comment>
<feature type="domain" description="Peptidase S26" evidence="8">
    <location>
        <begin position="412"/>
        <end position="496"/>
    </location>
</feature>
<organism evidence="9 10">
    <name type="scientific">Croceimicrobium hydrocarbonivorans</name>
    <dbReference type="NCBI Taxonomy" id="2761580"/>
    <lineage>
        <taxon>Bacteria</taxon>
        <taxon>Pseudomonadati</taxon>
        <taxon>Bacteroidota</taxon>
        <taxon>Flavobacteriia</taxon>
        <taxon>Flavobacteriales</taxon>
        <taxon>Owenweeksiaceae</taxon>
        <taxon>Croceimicrobium</taxon>
    </lineage>
</organism>
<protein>
    <recommendedName>
        <fullName evidence="4 7">Signal peptidase I</fullName>
        <ecNumber evidence="3 7">3.4.21.89</ecNumber>
    </recommendedName>
</protein>
<dbReference type="Proteomes" id="UP000516305">
    <property type="component" value="Chromosome"/>
</dbReference>
<feature type="transmembrane region" description="Helical" evidence="7">
    <location>
        <begin position="53"/>
        <end position="74"/>
    </location>
</feature>
<dbReference type="GO" id="GO:0006465">
    <property type="term" value="P:signal peptide processing"/>
    <property type="evidence" value="ECO:0007669"/>
    <property type="project" value="InterPro"/>
</dbReference>
<sequence length="551" mass="64089">MSIGLTLIFLTLLQVYYGVLALRFITGAGYKSWQALLPYYNIYIMTKVIHRPWWWTILAILPVVGNVMMVVIFFELMHMYRIANIINTVLGVITLGLYFGYLGYTSKLKYQDRDIQIIRKYISEGFASIVFAVVAATLIRAYTFEAFTIPTPSMEKSLMVGDFLFVSKLQYGSRLPMTPFSLPLMHNKIPFTEVKSFSDAVTFPYLRLPKISDVKRNDPVVFNYPMEDYYPVDKREHYVKRCLGLPGDQLNIKDGEVYINGETQEMPDRTIKQFQYFVRTQGYLNENKLKEDFDINTTGDANDVIDLRELHANIVRNYGNRVGQIEIPQGMQDYVVTISDAAIETFKQISNIDTLFVLNHKYLDKSIPSSLQFYYAAYHDNGSQIFPPGNPYHWTRDNFGPIQIPSAGSQVELTINNYHLYKRIIEVYEGHDFKVVSPKQGMSHKFIIDGEEQTHYTFAQDYYWMMGDNRHNSLDSRYWGFVPADHIVGKPVFIWMSYDKYASGMDKIRTDRVFTTVSGEGERRSYFWYFIGAVAAFYGFRYWRNKKKQAA</sequence>
<dbReference type="PROSITE" id="PS00761">
    <property type="entry name" value="SPASE_I_3"/>
    <property type="match status" value="1"/>
</dbReference>
<evidence type="ECO:0000256" key="2">
    <source>
        <dbReference type="ARBA" id="ARBA00009370"/>
    </source>
</evidence>
<comment type="catalytic activity">
    <reaction evidence="1 7">
        <text>Cleavage of hydrophobic, N-terminal signal or leader sequences from secreted and periplasmic proteins.</text>
        <dbReference type="EC" id="3.4.21.89"/>
    </reaction>
</comment>
<keyword evidence="10" id="KW-1185">Reference proteome</keyword>
<comment type="caution">
    <text evidence="7">Lacks conserved residue(s) required for the propagation of feature annotation.</text>
</comment>
<evidence type="ECO:0000256" key="6">
    <source>
        <dbReference type="PIRSR" id="PIRSR600223-1"/>
    </source>
</evidence>
<evidence type="ECO:0000256" key="4">
    <source>
        <dbReference type="ARBA" id="ARBA00019232"/>
    </source>
</evidence>
<dbReference type="Gene3D" id="2.10.109.10">
    <property type="entry name" value="Umud Fragment, subunit A"/>
    <property type="match status" value="2"/>
</dbReference>
<dbReference type="PANTHER" id="PTHR43390:SF1">
    <property type="entry name" value="CHLOROPLAST PROCESSING PEPTIDASE"/>
    <property type="match status" value="1"/>
</dbReference>
<evidence type="ECO:0000256" key="1">
    <source>
        <dbReference type="ARBA" id="ARBA00000677"/>
    </source>
</evidence>
<feature type="active site" evidence="6">
    <location>
        <position position="153"/>
    </location>
</feature>
<keyword evidence="7" id="KW-1133">Transmembrane helix</keyword>
<dbReference type="AlphaFoldDB" id="A0A7H0VE38"/>
<gene>
    <name evidence="9" type="primary">lepB</name>
    <name evidence="9" type="ORF">H4K34_16675</name>
</gene>
<accession>A0A7H0VE38</accession>